<gene>
    <name evidence="1" type="ORF">ETAA1_44260</name>
</gene>
<dbReference type="RefSeq" id="WP_145242185.1">
    <property type="nucleotide sequence ID" value="NZ_CP036273.1"/>
</dbReference>
<dbReference type="KEGG" id="uli:ETAA1_44260"/>
<accession>A0A517XY57</accession>
<proteinExistence type="predicted"/>
<keyword evidence="2" id="KW-1185">Reference proteome</keyword>
<evidence type="ECO:0000313" key="1">
    <source>
        <dbReference type="EMBL" id="QDU22446.1"/>
    </source>
</evidence>
<dbReference type="AlphaFoldDB" id="A0A517XY57"/>
<sequence length="100" mass="10869">MRHFSCDLCGKGITAATGPRMVLKLESYPAPDEVDAADDFAETDVVEEVAQLLREAEDAGEDVPTTTRKSAFDLCVPCHRKFLSNPLGRSRVAAPRFSGN</sequence>
<protein>
    <submittedName>
        <fullName evidence="1">Uncharacterized protein</fullName>
    </submittedName>
</protein>
<dbReference type="Proteomes" id="UP000319576">
    <property type="component" value="Chromosome"/>
</dbReference>
<dbReference type="OrthoDB" id="285275at2"/>
<evidence type="ECO:0000313" key="2">
    <source>
        <dbReference type="Proteomes" id="UP000319576"/>
    </source>
</evidence>
<dbReference type="EMBL" id="CP036273">
    <property type="protein sequence ID" value="QDU22446.1"/>
    <property type="molecule type" value="Genomic_DNA"/>
</dbReference>
<reference evidence="1 2" key="1">
    <citation type="submission" date="2019-02" db="EMBL/GenBank/DDBJ databases">
        <title>Deep-cultivation of Planctomycetes and their phenomic and genomic characterization uncovers novel biology.</title>
        <authorList>
            <person name="Wiegand S."/>
            <person name="Jogler M."/>
            <person name="Boedeker C."/>
            <person name="Pinto D."/>
            <person name="Vollmers J."/>
            <person name="Rivas-Marin E."/>
            <person name="Kohn T."/>
            <person name="Peeters S.H."/>
            <person name="Heuer A."/>
            <person name="Rast P."/>
            <person name="Oberbeckmann S."/>
            <person name="Bunk B."/>
            <person name="Jeske O."/>
            <person name="Meyerdierks A."/>
            <person name="Storesund J.E."/>
            <person name="Kallscheuer N."/>
            <person name="Luecker S."/>
            <person name="Lage O.M."/>
            <person name="Pohl T."/>
            <person name="Merkel B.J."/>
            <person name="Hornburger P."/>
            <person name="Mueller R.-W."/>
            <person name="Bruemmer F."/>
            <person name="Labrenz M."/>
            <person name="Spormann A.M."/>
            <person name="Op den Camp H."/>
            <person name="Overmann J."/>
            <person name="Amann R."/>
            <person name="Jetten M.S.M."/>
            <person name="Mascher T."/>
            <person name="Medema M.H."/>
            <person name="Devos D.P."/>
            <person name="Kaster A.-K."/>
            <person name="Ovreas L."/>
            <person name="Rohde M."/>
            <person name="Galperin M.Y."/>
            <person name="Jogler C."/>
        </authorList>
    </citation>
    <scope>NUCLEOTIDE SEQUENCE [LARGE SCALE GENOMIC DNA]</scope>
    <source>
        <strain evidence="1 2">ETA_A1</strain>
    </source>
</reference>
<name>A0A517XY57_9BACT</name>
<organism evidence="1 2">
    <name type="scientific">Urbifossiella limnaea</name>
    <dbReference type="NCBI Taxonomy" id="2528023"/>
    <lineage>
        <taxon>Bacteria</taxon>
        <taxon>Pseudomonadati</taxon>
        <taxon>Planctomycetota</taxon>
        <taxon>Planctomycetia</taxon>
        <taxon>Gemmatales</taxon>
        <taxon>Gemmataceae</taxon>
        <taxon>Urbifossiella</taxon>
    </lineage>
</organism>